<name>A0A1I6DLV3_9FIRM</name>
<feature type="compositionally biased region" description="Polar residues" evidence="1">
    <location>
        <begin position="29"/>
        <end position="40"/>
    </location>
</feature>
<sequence>MARRTARPMVALARLPGPKRFCPEFMPNSPATGPLTTQQDGYARRGGGWAVRPKAGSQMACMAVTHLETSSSIIINPFLIS</sequence>
<keyword evidence="3" id="KW-1185">Reference proteome</keyword>
<protein>
    <submittedName>
        <fullName evidence="2">Uncharacterized protein</fullName>
    </submittedName>
</protein>
<evidence type="ECO:0000313" key="3">
    <source>
        <dbReference type="Proteomes" id="UP000199584"/>
    </source>
</evidence>
<organism evidence="2 3">
    <name type="scientific">Desulfoscipio geothermicus DSM 3669</name>
    <dbReference type="NCBI Taxonomy" id="1121426"/>
    <lineage>
        <taxon>Bacteria</taxon>
        <taxon>Bacillati</taxon>
        <taxon>Bacillota</taxon>
        <taxon>Clostridia</taxon>
        <taxon>Eubacteriales</taxon>
        <taxon>Desulfallaceae</taxon>
        <taxon>Desulfoscipio</taxon>
    </lineage>
</organism>
<accession>A0A1I6DLV3</accession>
<dbReference type="AlphaFoldDB" id="A0A1I6DLV3"/>
<evidence type="ECO:0000313" key="2">
    <source>
        <dbReference type="EMBL" id="SFR06357.1"/>
    </source>
</evidence>
<evidence type="ECO:0000256" key="1">
    <source>
        <dbReference type="SAM" id="MobiDB-lite"/>
    </source>
</evidence>
<gene>
    <name evidence="2" type="ORF">SAMN05660706_11347</name>
</gene>
<feature type="region of interest" description="Disordered" evidence="1">
    <location>
        <begin position="26"/>
        <end position="46"/>
    </location>
</feature>
<dbReference type="EMBL" id="FOYM01000013">
    <property type="protein sequence ID" value="SFR06357.1"/>
    <property type="molecule type" value="Genomic_DNA"/>
</dbReference>
<dbReference type="Proteomes" id="UP000199584">
    <property type="component" value="Unassembled WGS sequence"/>
</dbReference>
<proteinExistence type="predicted"/>
<reference evidence="3" key="1">
    <citation type="submission" date="2016-10" db="EMBL/GenBank/DDBJ databases">
        <authorList>
            <person name="Varghese N."/>
            <person name="Submissions S."/>
        </authorList>
    </citation>
    <scope>NUCLEOTIDE SEQUENCE [LARGE SCALE GENOMIC DNA]</scope>
    <source>
        <strain evidence="3">DSM 3669</strain>
    </source>
</reference>